<evidence type="ECO:0000313" key="2">
    <source>
        <dbReference type="EMBL" id="XBO70661.1"/>
    </source>
</evidence>
<feature type="domain" description="VOC" evidence="1">
    <location>
        <begin position="5"/>
        <end position="125"/>
    </location>
</feature>
<evidence type="ECO:0000259" key="1">
    <source>
        <dbReference type="PROSITE" id="PS51819"/>
    </source>
</evidence>
<dbReference type="PROSITE" id="PS51819">
    <property type="entry name" value="VOC"/>
    <property type="match status" value="1"/>
</dbReference>
<dbReference type="EMBL" id="CP098827">
    <property type="protein sequence ID" value="XBO70661.1"/>
    <property type="molecule type" value="Genomic_DNA"/>
</dbReference>
<dbReference type="SUPFAM" id="SSF54593">
    <property type="entry name" value="Glyoxalase/Bleomycin resistance protein/Dihydroxybiphenyl dioxygenase"/>
    <property type="match status" value="1"/>
</dbReference>
<dbReference type="InterPro" id="IPR029068">
    <property type="entry name" value="Glyas_Bleomycin-R_OHBP_Dase"/>
</dbReference>
<organism evidence="2">
    <name type="scientific">Halomonas sp. RT37</name>
    <dbReference type="NCBI Taxonomy" id="2950872"/>
    <lineage>
        <taxon>Bacteria</taxon>
        <taxon>Pseudomonadati</taxon>
        <taxon>Pseudomonadota</taxon>
        <taxon>Gammaproteobacteria</taxon>
        <taxon>Oceanospirillales</taxon>
        <taxon>Halomonadaceae</taxon>
        <taxon>Halomonas</taxon>
    </lineage>
</organism>
<dbReference type="RefSeq" id="WP_045994223.1">
    <property type="nucleotide sequence ID" value="NZ_CP098827.1"/>
</dbReference>
<protein>
    <submittedName>
        <fullName evidence="2">Glyoxalase/bleomycin resistance/dioxygenase family protein</fullName>
    </submittedName>
</protein>
<dbReference type="InterPro" id="IPR037523">
    <property type="entry name" value="VOC_core"/>
</dbReference>
<proteinExistence type="predicted"/>
<sequence>MQHLSLEPGALEVSDLAGMRRFFETTLGLRVLVASDTGVTLELGGGENTQVLMLLASHTPTPPRTLNLEVDAASFPALRRRLEDCGHECGFVQSWEGDNSTSRQCAFRVVLCRMPEGHWLRLTAIDPARCASSTREVRA</sequence>
<accession>A0AAU7KG50</accession>
<reference evidence="2" key="1">
    <citation type="submission" date="2022-06" db="EMBL/GenBank/DDBJ databases">
        <title>A novel DMS-producing enzyme.</title>
        <authorList>
            <person name="Zhang Y."/>
        </authorList>
    </citation>
    <scope>NUCLEOTIDE SEQUENCE</scope>
    <source>
        <strain evidence="2">RT37</strain>
    </source>
</reference>
<dbReference type="Gene3D" id="3.10.180.10">
    <property type="entry name" value="2,3-Dihydroxybiphenyl 1,2-Dioxygenase, domain 1"/>
    <property type="match status" value="1"/>
</dbReference>
<name>A0AAU7KG50_9GAMM</name>
<dbReference type="AlphaFoldDB" id="A0AAU7KG50"/>
<gene>
    <name evidence="2" type="ORF">NFG58_18955</name>
</gene>